<dbReference type="Proteomes" id="UP000186817">
    <property type="component" value="Unassembled WGS sequence"/>
</dbReference>
<dbReference type="AlphaFoldDB" id="A0A1Q9C400"/>
<reference evidence="2 3" key="1">
    <citation type="submission" date="2016-02" db="EMBL/GenBank/DDBJ databases">
        <title>Genome analysis of coral dinoflagellate symbionts highlights evolutionary adaptations to a symbiotic lifestyle.</title>
        <authorList>
            <person name="Aranda M."/>
            <person name="Li Y."/>
            <person name="Liew Y.J."/>
            <person name="Baumgarten S."/>
            <person name="Simakov O."/>
            <person name="Wilson M."/>
            <person name="Piel J."/>
            <person name="Ashoor H."/>
            <person name="Bougouffa S."/>
            <person name="Bajic V.B."/>
            <person name="Ryu T."/>
            <person name="Ravasi T."/>
            <person name="Bayer T."/>
            <person name="Micklem G."/>
            <person name="Kim H."/>
            <person name="Bhak J."/>
            <person name="Lajeunesse T.C."/>
            <person name="Voolstra C.R."/>
        </authorList>
    </citation>
    <scope>NUCLEOTIDE SEQUENCE [LARGE SCALE GENOMIC DNA]</scope>
    <source>
        <strain evidence="2 3">CCMP2467</strain>
    </source>
</reference>
<name>A0A1Q9C400_SYMMI</name>
<protein>
    <submittedName>
        <fullName evidence="2">Uncharacterized protein</fullName>
    </submittedName>
</protein>
<organism evidence="2 3">
    <name type="scientific">Symbiodinium microadriaticum</name>
    <name type="common">Dinoflagellate</name>
    <name type="synonym">Zooxanthella microadriatica</name>
    <dbReference type="NCBI Taxonomy" id="2951"/>
    <lineage>
        <taxon>Eukaryota</taxon>
        <taxon>Sar</taxon>
        <taxon>Alveolata</taxon>
        <taxon>Dinophyceae</taxon>
        <taxon>Suessiales</taxon>
        <taxon>Symbiodiniaceae</taxon>
        <taxon>Symbiodinium</taxon>
    </lineage>
</organism>
<evidence type="ECO:0000313" key="2">
    <source>
        <dbReference type="EMBL" id="OLP77648.1"/>
    </source>
</evidence>
<proteinExistence type="predicted"/>
<sequence length="124" mass="13330">MVLQVILSWLCLVALTQAMVEIIQDPTVWIKSAAGASCETTCQARGGCKEDAWPATLEEFQDILDESGLKCVSIQQGGAKYDPSTDGRYCGWHGDPGEGSRSRCAASGDAGTYRFCPCFGDKEL</sequence>
<evidence type="ECO:0000256" key="1">
    <source>
        <dbReference type="SAM" id="SignalP"/>
    </source>
</evidence>
<comment type="caution">
    <text evidence="2">The sequence shown here is derived from an EMBL/GenBank/DDBJ whole genome shotgun (WGS) entry which is preliminary data.</text>
</comment>
<feature type="chain" id="PRO_5012796643" evidence="1">
    <location>
        <begin position="19"/>
        <end position="124"/>
    </location>
</feature>
<evidence type="ECO:0000313" key="3">
    <source>
        <dbReference type="Proteomes" id="UP000186817"/>
    </source>
</evidence>
<dbReference type="OrthoDB" id="406127at2759"/>
<dbReference type="EMBL" id="LSRX01001732">
    <property type="protein sequence ID" value="OLP77648.1"/>
    <property type="molecule type" value="Genomic_DNA"/>
</dbReference>
<gene>
    <name evidence="2" type="ORF">AK812_SmicGene42271</name>
</gene>
<feature type="signal peptide" evidence="1">
    <location>
        <begin position="1"/>
        <end position="18"/>
    </location>
</feature>
<keyword evidence="1" id="KW-0732">Signal</keyword>
<keyword evidence="3" id="KW-1185">Reference proteome</keyword>
<accession>A0A1Q9C400</accession>